<reference evidence="2 3" key="1">
    <citation type="submission" date="2014-08" db="EMBL/GenBank/DDBJ databases">
        <title>Complete genome of a marine bacteria Jeotgalibacillus malaysiensis.</title>
        <authorList>
            <person name="Yaakop A.S."/>
            <person name="Chan K.-G."/>
            <person name="Goh K.M."/>
        </authorList>
    </citation>
    <scope>NUCLEOTIDE SEQUENCE [LARGE SCALE GENOMIC DNA]</scope>
    <source>
        <strain evidence="2 3">D5</strain>
    </source>
</reference>
<evidence type="ECO:0000313" key="3">
    <source>
        <dbReference type="Proteomes" id="UP000031449"/>
    </source>
</evidence>
<name>A0A0B5ANX2_9BACL</name>
<evidence type="ECO:0000313" key="2">
    <source>
        <dbReference type="EMBL" id="AJD90238.1"/>
    </source>
</evidence>
<protein>
    <submittedName>
        <fullName evidence="2">Uncharacterized protein</fullName>
    </submittedName>
</protein>
<dbReference type="HOGENOM" id="CLU_2342985_0_0_9"/>
<keyword evidence="3" id="KW-1185">Reference proteome</keyword>
<keyword evidence="1" id="KW-0472">Membrane</keyword>
<dbReference type="AlphaFoldDB" id="A0A0B5ANX2"/>
<dbReference type="Proteomes" id="UP000031449">
    <property type="component" value="Chromosome"/>
</dbReference>
<proteinExistence type="predicted"/>
<feature type="transmembrane region" description="Helical" evidence="1">
    <location>
        <begin position="9"/>
        <end position="29"/>
    </location>
</feature>
<sequence>MLVSLPGKISFVVLLLLIAQFILLTVMVIENNGLGAIVVIVQFTPVTATLGLIFGAWSINKESGWLRFIPISVLAISAVYVLLFLSIMLGFAPSFGE</sequence>
<dbReference type="OrthoDB" id="2974661at2"/>
<dbReference type="KEGG" id="jeo:JMA_09210"/>
<feature type="transmembrane region" description="Helical" evidence="1">
    <location>
        <begin position="35"/>
        <end position="59"/>
    </location>
</feature>
<keyword evidence="1" id="KW-1133">Transmembrane helix</keyword>
<organism evidence="2 3">
    <name type="scientific">Jeotgalibacillus malaysiensis</name>
    <dbReference type="NCBI Taxonomy" id="1508404"/>
    <lineage>
        <taxon>Bacteria</taxon>
        <taxon>Bacillati</taxon>
        <taxon>Bacillota</taxon>
        <taxon>Bacilli</taxon>
        <taxon>Bacillales</taxon>
        <taxon>Caryophanaceae</taxon>
        <taxon>Jeotgalibacillus</taxon>
    </lineage>
</organism>
<evidence type="ECO:0000256" key="1">
    <source>
        <dbReference type="SAM" id="Phobius"/>
    </source>
</evidence>
<keyword evidence="1" id="KW-0812">Transmembrane</keyword>
<accession>A0A0B5ANX2</accession>
<dbReference type="BioCyc" id="JESP1508404:G14D9-10153-MONOMER"/>
<feature type="transmembrane region" description="Helical" evidence="1">
    <location>
        <begin position="71"/>
        <end position="92"/>
    </location>
</feature>
<dbReference type="EMBL" id="CP009416">
    <property type="protein sequence ID" value="AJD90238.1"/>
    <property type="molecule type" value="Genomic_DNA"/>
</dbReference>
<gene>
    <name evidence="2" type="ORF">JMA_09210</name>
</gene>